<dbReference type="RefSeq" id="WP_146356512.1">
    <property type="nucleotide sequence ID" value="NZ_VOIR01000014.1"/>
</dbReference>
<gene>
    <name evidence="2" type="ORF">FQ330_07685</name>
</gene>
<sequence>MSEIQQLLGQMPIQQIAQRAGVSEAEARQAVEAIVPTLVGGMQANAHDPAGAQSLAGALGAHAGHLDERLAGDIDTADGEKIVHNVFGDNTDQIARAAGGGGALGGIIQKILPIVAPIVLAWIANRFLGQRGGAAPQAPERAEAPGGGFDSPFDRGSAGAEQKVQVPQTQTPAPAPGQQPGQPGQGGGLGLDDLLGGILGGGSSREGGSSGGPLGPLGDILGGLLGGGRRG</sequence>
<feature type="compositionally biased region" description="Gly residues" evidence="1">
    <location>
        <begin position="197"/>
        <end position="231"/>
    </location>
</feature>
<protein>
    <submittedName>
        <fullName evidence="2">DUF937 domain-containing protein</fullName>
    </submittedName>
</protein>
<dbReference type="EMBL" id="VOIR01000014">
    <property type="protein sequence ID" value="KAA6432848.1"/>
    <property type="molecule type" value="Genomic_DNA"/>
</dbReference>
<feature type="compositionally biased region" description="Low complexity" evidence="1">
    <location>
        <begin position="162"/>
        <end position="182"/>
    </location>
</feature>
<evidence type="ECO:0000313" key="2">
    <source>
        <dbReference type="EMBL" id="KAA6432848.1"/>
    </source>
</evidence>
<dbReference type="InterPro" id="IPR009282">
    <property type="entry name" value="DUF937"/>
</dbReference>
<dbReference type="OrthoDB" id="3577641at2"/>
<dbReference type="Gene3D" id="1.10.10.690">
    <property type="entry name" value="YidB-like"/>
    <property type="match status" value="1"/>
</dbReference>
<name>A0A5M8QCG4_9MICO</name>
<comment type="caution">
    <text evidence="2">The sequence shown here is derived from an EMBL/GenBank/DDBJ whole genome shotgun (WGS) entry which is preliminary data.</text>
</comment>
<evidence type="ECO:0000256" key="1">
    <source>
        <dbReference type="SAM" id="MobiDB-lite"/>
    </source>
</evidence>
<accession>A0A5M8QCG4</accession>
<evidence type="ECO:0000313" key="3">
    <source>
        <dbReference type="Proteomes" id="UP000323221"/>
    </source>
</evidence>
<feature type="region of interest" description="Disordered" evidence="1">
    <location>
        <begin position="132"/>
        <end position="231"/>
    </location>
</feature>
<reference evidence="2 3" key="1">
    <citation type="submission" date="2019-08" db="EMBL/GenBank/DDBJ databases">
        <title>Agrococcus lahaulensis sp. nov., isolated from a cold desert of the Indian Himalayas.</title>
        <authorList>
            <person name="Qu J.H."/>
        </authorList>
    </citation>
    <scope>NUCLEOTIDE SEQUENCE [LARGE SCALE GENOMIC DNA]</scope>
    <source>
        <strain evidence="2 3">NS18</strain>
    </source>
</reference>
<dbReference type="Proteomes" id="UP000323221">
    <property type="component" value="Unassembled WGS sequence"/>
</dbReference>
<organism evidence="2 3">
    <name type="scientific">Agrococcus sediminis</name>
    <dbReference type="NCBI Taxonomy" id="2599924"/>
    <lineage>
        <taxon>Bacteria</taxon>
        <taxon>Bacillati</taxon>
        <taxon>Actinomycetota</taxon>
        <taxon>Actinomycetes</taxon>
        <taxon>Micrococcales</taxon>
        <taxon>Microbacteriaceae</taxon>
        <taxon>Agrococcus</taxon>
    </lineage>
</organism>
<dbReference type="AlphaFoldDB" id="A0A5M8QCG4"/>
<proteinExistence type="predicted"/>
<keyword evidence="3" id="KW-1185">Reference proteome</keyword>
<dbReference type="InterPro" id="IPR027405">
    <property type="entry name" value="YidB-like"/>
</dbReference>
<dbReference type="Pfam" id="PF06078">
    <property type="entry name" value="DUF937"/>
    <property type="match status" value="1"/>
</dbReference>